<evidence type="ECO:0000313" key="2">
    <source>
        <dbReference type="Proteomes" id="UP000183920"/>
    </source>
</evidence>
<dbReference type="AlphaFoldDB" id="A0A0G4Q3K1"/>
<gene>
    <name evidence="1" type="ORF">BN1804_00825</name>
</gene>
<name>A0A0G4Q3K1_9GAMM</name>
<protein>
    <submittedName>
        <fullName evidence="1">Uncharacterized protein</fullName>
    </submittedName>
</protein>
<dbReference type="Proteomes" id="UP000183920">
    <property type="component" value="Unassembled WGS sequence"/>
</dbReference>
<sequence>MNPYHELDAREERKQEEASWIDAKDAELSNVAFSVVDGLPKDITSQWSDSVFDMTIDGLYKELKNYQERRRMS</sequence>
<dbReference type="EMBL" id="CVRY01000002">
    <property type="protein sequence ID" value="CRL60229.1"/>
    <property type="molecule type" value="Genomic_DNA"/>
</dbReference>
<organism evidence="1 2">
    <name type="scientific">Proteus penneri</name>
    <dbReference type="NCBI Taxonomy" id="102862"/>
    <lineage>
        <taxon>Bacteria</taxon>
        <taxon>Pseudomonadati</taxon>
        <taxon>Pseudomonadota</taxon>
        <taxon>Gammaproteobacteria</taxon>
        <taxon>Enterobacterales</taxon>
        <taxon>Morganellaceae</taxon>
        <taxon>Proteus</taxon>
    </lineage>
</organism>
<proteinExistence type="predicted"/>
<evidence type="ECO:0000313" key="1">
    <source>
        <dbReference type="EMBL" id="CRL60229.1"/>
    </source>
</evidence>
<dbReference type="RefSeq" id="WP_072063083.1">
    <property type="nucleotide sequence ID" value="NZ_CVRY01000002.1"/>
</dbReference>
<reference evidence="2" key="1">
    <citation type="submission" date="2015-06" db="EMBL/GenBank/DDBJ databases">
        <authorList>
            <person name="Urmite Genomes"/>
        </authorList>
    </citation>
    <scope>NUCLEOTIDE SEQUENCE [LARGE SCALE GENOMIC DNA]</scope>
    <source>
        <strain evidence="2">CSUR P1867</strain>
    </source>
</reference>
<accession>A0A0G4Q3K1</accession>